<keyword evidence="4 7" id="KW-0408">Iron</keyword>
<name>A0A2T5C2T6_9BACT</name>
<feature type="binding site" evidence="7">
    <location>
        <position position="525"/>
    </location>
    <ligand>
        <name>[4Fe-4S] cluster</name>
        <dbReference type="ChEBI" id="CHEBI:49883"/>
    </ligand>
</feature>
<dbReference type="FunFam" id="3.20.20.20:FF:000005">
    <property type="entry name" value="4-hydroxy-3-methylbut-2-en-1-yl diphosphate synthase (flavodoxin)"/>
    <property type="match status" value="1"/>
</dbReference>
<dbReference type="EMBL" id="QAAD01000006">
    <property type="protein sequence ID" value="PTN09007.1"/>
    <property type="molecule type" value="Genomic_DNA"/>
</dbReference>
<evidence type="ECO:0000256" key="2">
    <source>
        <dbReference type="ARBA" id="ARBA00022723"/>
    </source>
</evidence>
<dbReference type="Gene3D" id="3.20.20.20">
    <property type="entry name" value="Dihydropteroate synthase-like"/>
    <property type="match status" value="1"/>
</dbReference>
<dbReference type="GO" id="GO:0005506">
    <property type="term" value="F:iron ion binding"/>
    <property type="evidence" value="ECO:0007669"/>
    <property type="project" value="InterPro"/>
</dbReference>
<dbReference type="InterPro" id="IPR017178">
    <property type="entry name" value="IspG_atypical"/>
</dbReference>
<dbReference type="Proteomes" id="UP000243525">
    <property type="component" value="Unassembled WGS sequence"/>
</dbReference>
<dbReference type="OrthoDB" id="9803214at2"/>
<evidence type="ECO:0000259" key="9">
    <source>
        <dbReference type="Pfam" id="PF26540"/>
    </source>
</evidence>
<dbReference type="PIRSF" id="PIRSF037336">
    <property type="entry name" value="IspG_like"/>
    <property type="match status" value="1"/>
</dbReference>
<keyword evidence="11" id="KW-1185">Reference proteome</keyword>
<dbReference type="GO" id="GO:0016114">
    <property type="term" value="P:terpenoid biosynthetic process"/>
    <property type="evidence" value="ECO:0007669"/>
    <property type="project" value="InterPro"/>
</dbReference>
<evidence type="ECO:0000256" key="1">
    <source>
        <dbReference type="ARBA" id="ARBA00022485"/>
    </source>
</evidence>
<reference evidence="10 11" key="1">
    <citation type="submission" date="2018-04" db="EMBL/GenBank/DDBJ databases">
        <title>Genomic Encyclopedia of Archaeal and Bacterial Type Strains, Phase II (KMG-II): from individual species to whole genera.</title>
        <authorList>
            <person name="Goeker M."/>
        </authorList>
    </citation>
    <scope>NUCLEOTIDE SEQUENCE [LARGE SCALE GENOMIC DNA]</scope>
    <source>
        <strain evidence="10 11">DSM 28823</strain>
    </source>
</reference>
<dbReference type="InterPro" id="IPR004588">
    <property type="entry name" value="IspG_bac-typ"/>
</dbReference>
<gene>
    <name evidence="7" type="primary">ispG</name>
    <name evidence="10" type="ORF">C8N47_106106</name>
</gene>
<dbReference type="GO" id="GO:0051539">
    <property type="term" value="F:4 iron, 4 sulfur cluster binding"/>
    <property type="evidence" value="ECO:0007669"/>
    <property type="project" value="UniProtKB-UniRule"/>
</dbReference>
<feature type="binding site" evidence="7">
    <location>
        <position position="559"/>
    </location>
    <ligand>
        <name>[4Fe-4S] cluster</name>
        <dbReference type="ChEBI" id="CHEBI:49883"/>
    </ligand>
</feature>
<dbReference type="NCBIfam" id="TIGR00612">
    <property type="entry name" value="ispG_gcpE"/>
    <property type="match status" value="1"/>
</dbReference>
<comment type="pathway">
    <text evidence="7">Isoprenoid biosynthesis; isopentenyl diphosphate biosynthesis via DXP pathway; isopentenyl diphosphate from 1-deoxy-D-xylulose 5-phosphate: step 5/6.</text>
</comment>
<accession>A0A2T5C2T6</accession>
<keyword evidence="6 7" id="KW-0414">Isoprene biosynthesis</keyword>
<comment type="similarity">
    <text evidence="7">Belongs to the IspG family.</text>
</comment>
<dbReference type="InterPro" id="IPR011005">
    <property type="entry name" value="Dihydropteroate_synth-like_sf"/>
</dbReference>
<evidence type="ECO:0000256" key="4">
    <source>
        <dbReference type="ARBA" id="ARBA00023004"/>
    </source>
</evidence>
<evidence type="ECO:0000313" key="11">
    <source>
        <dbReference type="Proteomes" id="UP000243525"/>
    </source>
</evidence>
<dbReference type="PANTHER" id="PTHR30454">
    <property type="entry name" value="4-HYDROXY-3-METHYLBUT-2-EN-1-YL DIPHOSPHATE SYNTHASE"/>
    <property type="match status" value="1"/>
</dbReference>
<keyword evidence="2 7" id="KW-0479">Metal-binding</keyword>
<dbReference type="GO" id="GO:0046429">
    <property type="term" value="F:4-hydroxy-3-methylbut-2-en-1-yl diphosphate synthase activity (ferredoxin)"/>
    <property type="evidence" value="ECO:0007669"/>
    <property type="project" value="UniProtKB-UniRule"/>
</dbReference>
<dbReference type="EC" id="1.17.7.3" evidence="7"/>
<feature type="domain" description="IspG TIM-barrel" evidence="8">
    <location>
        <begin position="20"/>
        <end position="289"/>
    </location>
</feature>
<feature type="binding site" evidence="7">
    <location>
        <position position="528"/>
    </location>
    <ligand>
        <name>[4Fe-4S] cluster</name>
        <dbReference type="ChEBI" id="CHEBI:49883"/>
    </ligand>
</feature>
<evidence type="ECO:0000256" key="3">
    <source>
        <dbReference type="ARBA" id="ARBA00023002"/>
    </source>
</evidence>
<dbReference type="HAMAP" id="MF_00159">
    <property type="entry name" value="IspG"/>
    <property type="match status" value="1"/>
</dbReference>
<dbReference type="RefSeq" id="WP_107821923.1">
    <property type="nucleotide sequence ID" value="NZ_OY782574.1"/>
</dbReference>
<dbReference type="InterPro" id="IPR045854">
    <property type="entry name" value="NO2/SO3_Rdtase_4Fe4S_sf"/>
</dbReference>
<dbReference type="GO" id="GO:0141197">
    <property type="term" value="F:4-hydroxy-3-methylbut-2-enyl-diphosphate synthase activity (flavodoxin)"/>
    <property type="evidence" value="ECO:0007669"/>
    <property type="project" value="UniProtKB-EC"/>
</dbReference>
<dbReference type="InterPro" id="IPR058578">
    <property type="entry name" value="IspG_TIM"/>
</dbReference>
<dbReference type="GO" id="GO:0019288">
    <property type="term" value="P:isopentenyl diphosphate biosynthetic process, methylerythritol 4-phosphate pathway"/>
    <property type="evidence" value="ECO:0007669"/>
    <property type="project" value="UniProtKB-UniRule"/>
</dbReference>
<comment type="cofactor">
    <cofactor evidence="7">
        <name>[4Fe-4S] cluster</name>
        <dbReference type="ChEBI" id="CHEBI:49883"/>
    </cofactor>
    <text evidence="7">Binds 1 [4Fe-4S] cluster.</text>
</comment>
<keyword evidence="3 7" id="KW-0560">Oxidoreductase</keyword>
<dbReference type="Pfam" id="PF26540">
    <property type="entry name" value="GcpE_C"/>
    <property type="match status" value="1"/>
</dbReference>
<dbReference type="PANTHER" id="PTHR30454:SF0">
    <property type="entry name" value="4-HYDROXY-3-METHYLBUT-2-EN-1-YL DIPHOSPHATE SYNTHASE (FERREDOXIN), CHLOROPLASTIC"/>
    <property type="match status" value="1"/>
</dbReference>
<dbReference type="InterPro" id="IPR058579">
    <property type="entry name" value="IspG_C"/>
</dbReference>
<evidence type="ECO:0000256" key="7">
    <source>
        <dbReference type="HAMAP-Rule" id="MF_00159"/>
    </source>
</evidence>
<sequence length="621" mass="70754">MEDRNFNYIKDLTKYQRQQTSVVHVGKIPVGGDYPVRIQSMTDTDSKDTDATVDQIIRIIKAGADYVRVTVKGMSDAENLKNIKSELVARGYENSLIADVHFNPKLAEIAAKYISKVRINPGNFYDKRARFERHIYTDEEYKEELQRIEEQFVPFLEVLRDTNTALRIGANQGSLSDRIMSRYGDTPAGISESVMEYLRICKKVNFNNVVISIKSSNTRMMVYTVRLLNKRMRLEDMEYPLHLGVTEAGEGEDGRIKSAVGIGALLVDGIGDTIRVSLTEAPEREIPVARKMVNHIKSYQNHQKITAPLFAQVNPFEYEHRSTRPVMNMGGKQVPVVIADLRDRNLSEILPLRGKQIPDYFLNRDQILDLEGNVYPILDLEEYLFGGSHWGQMKFIRTNKMEFDRFMAENPEIIMKLKQTRKTVLILESFNKNPFAELRAFFMALESHIWKVPVILMRSYKESSLEDLQIKASIDLGGLFIDGYGDGICLTNEGDNITFTDLKDLSFSILQASRMRVSKTEFVSCPGCGRTQFDLHETTRNVKAHFKHLNHLKIGVMGCVVNGPGEMGDVDYGFVGAGSGKVNLYKGQSLKKRHIPYENAVYELENLIRENGDWTDPEEQN</sequence>
<evidence type="ECO:0000256" key="6">
    <source>
        <dbReference type="ARBA" id="ARBA00023229"/>
    </source>
</evidence>
<feature type="binding site" evidence="7">
    <location>
        <position position="566"/>
    </location>
    <ligand>
        <name>[4Fe-4S] cluster</name>
        <dbReference type="ChEBI" id="CHEBI:49883"/>
    </ligand>
</feature>
<dbReference type="SUPFAM" id="SSF56014">
    <property type="entry name" value="Nitrite and sulphite reductase 4Fe-4S domain-like"/>
    <property type="match status" value="1"/>
</dbReference>
<dbReference type="UniPathway" id="UPA00056">
    <property type="reaction ID" value="UER00096"/>
</dbReference>
<evidence type="ECO:0000313" key="10">
    <source>
        <dbReference type="EMBL" id="PTN09007.1"/>
    </source>
</evidence>
<comment type="catalytic activity">
    <reaction evidence="7">
        <text>(2E)-4-hydroxy-3-methylbut-2-enyl diphosphate + oxidized [flavodoxin] + H2O + 2 H(+) = 2-C-methyl-D-erythritol 2,4-cyclic diphosphate + reduced [flavodoxin]</text>
        <dbReference type="Rhea" id="RHEA:43604"/>
        <dbReference type="Rhea" id="RHEA-COMP:10622"/>
        <dbReference type="Rhea" id="RHEA-COMP:10623"/>
        <dbReference type="ChEBI" id="CHEBI:15377"/>
        <dbReference type="ChEBI" id="CHEBI:15378"/>
        <dbReference type="ChEBI" id="CHEBI:57618"/>
        <dbReference type="ChEBI" id="CHEBI:58210"/>
        <dbReference type="ChEBI" id="CHEBI:58483"/>
        <dbReference type="ChEBI" id="CHEBI:128753"/>
        <dbReference type="EC" id="1.17.7.3"/>
    </reaction>
</comment>
<dbReference type="Pfam" id="PF04551">
    <property type="entry name" value="GcpE"/>
    <property type="match status" value="1"/>
</dbReference>
<proteinExistence type="inferred from homology"/>
<keyword evidence="5 7" id="KW-0411">Iron-sulfur</keyword>
<evidence type="ECO:0000259" key="8">
    <source>
        <dbReference type="Pfam" id="PF04551"/>
    </source>
</evidence>
<feature type="domain" description="IspG C-terminal" evidence="9">
    <location>
        <begin position="521"/>
        <end position="609"/>
    </location>
</feature>
<protein>
    <recommendedName>
        <fullName evidence="7">4-hydroxy-3-methylbut-2-en-1-yl diphosphate synthase (flavodoxin)</fullName>
        <ecNumber evidence="7">1.17.7.3</ecNumber>
    </recommendedName>
    <alternativeName>
        <fullName evidence="7">1-hydroxy-2-methyl-2-(E)-butenyl 4-diphosphate synthase</fullName>
    </alternativeName>
</protein>
<dbReference type="Gene3D" id="3.30.413.10">
    <property type="entry name" value="Sulfite Reductase Hemoprotein, domain 1"/>
    <property type="match status" value="1"/>
</dbReference>
<comment type="caution">
    <text evidence="10">The sequence shown here is derived from an EMBL/GenBank/DDBJ whole genome shotgun (WGS) entry which is preliminary data.</text>
</comment>
<keyword evidence="1 7" id="KW-0004">4Fe-4S</keyword>
<dbReference type="AlphaFoldDB" id="A0A2T5C2T6"/>
<organism evidence="10 11">
    <name type="scientific">Mangrovibacterium marinum</name>
    <dbReference type="NCBI Taxonomy" id="1639118"/>
    <lineage>
        <taxon>Bacteria</taxon>
        <taxon>Pseudomonadati</taxon>
        <taxon>Bacteroidota</taxon>
        <taxon>Bacteroidia</taxon>
        <taxon>Marinilabiliales</taxon>
        <taxon>Prolixibacteraceae</taxon>
        <taxon>Mangrovibacterium</taxon>
    </lineage>
</organism>
<comment type="function">
    <text evidence="7">Converts 2C-methyl-D-erythritol 2,4-cyclodiphosphate (ME-2,4cPP) into 1-hydroxy-2-methyl-2-(E)-butenyl 4-diphosphate.</text>
</comment>
<evidence type="ECO:0000256" key="5">
    <source>
        <dbReference type="ARBA" id="ARBA00023014"/>
    </source>
</evidence>